<reference evidence="3 4" key="1">
    <citation type="journal article" date="2019" name="Environ. Microbiol.">
        <title>Species interactions and distinct microbial communities in high Arctic permafrost affected cryosols are associated with the CH4 and CO2 gas fluxes.</title>
        <authorList>
            <person name="Altshuler I."/>
            <person name="Hamel J."/>
            <person name="Turney S."/>
            <person name="Magnuson E."/>
            <person name="Levesque R."/>
            <person name="Greer C."/>
            <person name="Whyte L.G."/>
        </authorList>
    </citation>
    <scope>NUCLEOTIDE SEQUENCE [LARGE SCALE GENOMIC DNA]</scope>
    <source>
        <strain evidence="3 4">E3</strain>
    </source>
</reference>
<organism evidence="3 4">
    <name type="scientific">Pseudomonas arsenicoxydans</name>
    <dbReference type="NCBI Taxonomy" id="702115"/>
    <lineage>
        <taxon>Bacteria</taxon>
        <taxon>Pseudomonadati</taxon>
        <taxon>Pseudomonadota</taxon>
        <taxon>Gammaproteobacteria</taxon>
        <taxon>Pseudomonadales</taxon>
        <taxon>Pseudomonadaceae</taxon>
        <taxon>Pseudomonas</taxon>
    </lineage>
</organism>
<gene>
    <name evidence="3" type="ORF">EAH78_18870</name>
</gene>
<evidence type="ECO:0000313" key="3">
    <source>
        <dbReference type="EMBL" id="TPG76416.1"/>
    </source>
</evidence>
<evidence type="ECO:0000313" key="4">
    <source>
        <dbReference type="Proteomes" id="UP000317933"/>
    </source>
</evidence>
<evidence type="ECO:0000259" key="2">
    <source>
        <dbReference type="PROSITE" id="PS50110"/>
    </source>
</evidence>
<proteinExistence type="predicted"/>
<name>A0A502HSN1_9PSED</name>
<protein>
    <recommendedName>
        <fullName evidence="2">Response regulatory domain-containing protein</fullName>
    </recommendedName>
</protein>
<accession>A0A502HSN1</accession>
<dbReference type="InterPro" id="IPR001789">
    <property type="entry name" value="Sig_transdc_resp-reg_receiver"/>
</dbReference>
<dbReference type="EMBL" id="RCZE01000008">
    <property type="protein sequence ID" value="TPG76416.1"/>
    <property type="molecule type" value="Genomic_DNA"/>
</dbReference>
<feature type="domain" description="Response regulatory" evidence="2">
    <location>
        <begin position="12"/>
        <end position="129"/>
    </location>
</feature>
<dbReference type="SUPFAM" id="SSF52172">
    <property type="entry name" value="CheY-like"/>
    <property type="match status" value="1"/>
</dbReference>
<keyword evidence="1" id="KW-0597">Phosphoprotein</keyword>
<dbReference type="GO" id="GO:0000160">
    <property type="term" value="P:phosphorelay signal transduction system"/>
    <property type="evidence" value="ECO:0007669"/>
    <property type="project" value="InterPro"/>
</dbReference>
<comment type="caution">
    <text evidence="3">The sequence shown here is derived from an EMBL/GenBank/DDBJ whole genome shotgun (WGS) entry which is preliminary data.</text>
</comment>
<feature type="modified residue" description="4-aspartylphosphate" evidence="1">
    <location>
        <position position="64"/>
    </location>
</feature>
<sequence>MQVISLTSKKLRILIADMDFGRRFEIEKTLNRLGQYSVMPVKSFEELVIYSFDFTPSFDVLIADLNFMIQPSIDLLQFCQKAPGIPCKLFYNYLPAGTIIKQRLCTRPYSYLISSPTEKDLSDFIAHIN</sequence>
<dbReference type="PROSITE" id="PS50110">
    <property type="entry name" value="RESPONSE_REGULATORY"/>
    <property type="match status" value="1"/>
</dbReference>
<evidence type="ECO:0000256" key="1">
    <source>
        <dbReference type="PROSITE-ProRule" id="PRU00169"/>
    </source>
</evidence>
<dbReference type="AlphaFoldDB" id="A0A502HSN1"/>
<dbReference type="InterPro" id="IPR011006">
    <property type="entry name" value="CheY-like_superfamily"/>
</dbReference>
<dbReference type="Proteomes" id="UP000317933">
    <property type="component" value="Unassembled WGS sequence"/>
</dbReference>